<dbReference type="InterPro" id="IPR008978">
    <property type="entry name" value="HSP20-like_chaperone"/>
</dbReference>
<reference evidence="3" key="1">
    <citation type="submission" date="2018-01" db="EMBL/GenBank/DDBJ databases">
        <authorList>
            <person name="Mao J.F."/>
        </authorList>
    </citation>
    <scope>NUCLEOTIDE SEQUENCE</scope>
    <source>
        <strain evidence="3">Huo1</strain>
        <tissue evidence="3">Leaf</tissue>
    </source>
</reference>
<dbReference type="PANTHER" id="PTHR21087">
    <property type="entry name" value="SHIKIMATE KINASE"/>
    <property type="match status" value="1"/>
</dbReference>
<dbReference type="InterPro" id="IPR007052">
    <property type="entry name" value="CS_dom"/>
</dbReference>
<dbReference type="GO" id="GO:0006950">
    <property type="term" value="P:response to stress"/>
    <property type="evidence" value="ECO:0007669"/>
    <property type="project" value="UniProtKB-ARBA"/>
</dbReference>
<gene>
    <name evidence="3" type="ORF">SASPL_109592</name>
</gene>
<dbReference type="InterPro" id="IPR027417">
    <property type="entry name" value="P-loop_NTPase"/>
</dbReference>
<dbReference type="Pfam" id="PF04969">
    <property type="entry name" value="CS"/>
    <property type="match status" value="1"/>
</dbReference>
<proteinExistence type="inferred from homology"/>
<keyword evidence="4" id="KW-1185">Reference proteome</keyword>
<dbReference type="Gene3D" id="3.40.50.300">
    <property type="entry name" value="P-loop containing nucleotide triphosphate hydrolases"/>
    <property type="match status" value="1"/>
</dbReference>
<organism evidence="3">
    <name type="scientific">Salvia splendens</name>
    <name type="common">Scarlet sage</name>
    <dbReference type="NCBI Taxonomy" id="180675"/>
    <lineage>
        <taxon>Eukaryota</taxon>
        <taxon>Viridiplantae</taxon>
        <taxon>Streptophyta</taxon>
        <taxon>Embryophyta</taxon>
        <taxon>Tracheophyta</taxon>
        <taxon>Spermatophyta</taxon>
        <taxon>Magnoliopsida</taxon>
        <taxon>eudicotyledons</taxon>
        <taxon>Gunneridae</taxon>
        <taxon>Pentapetalae</taxon>
        <taxon>asterids</taxon>
        <taxon>lamiids</taxon>
        <taxon>Lamiales</taxon>
        <taxon>Lamiaceae</taxon>
        <taxon>Nepetoideae</taxon>
        <taxon>Mentheae</taxon>
        <taxon>Salviinae</taxon>
        <taxon>Salvia</taxon>
        <taxon>Salvia subgen. Calosphace</taxon>
        <taxon>core Calosphace</taxon>
    </lineage>
</organism>
<evidence type="ECO:0000256" key="1">
    <source>
        <dbReference type="ARBA" id="ARBA00006997"/>
    </source>
</evidence>
<dbReference type="EMBL" id="PNBA02000003">
    <property type="protein sequence ID" value="KAG6431513.1"/>
    <property type="molecule type" value="Genomic_DNA"/>
</dbReference>
<dbReference type="PROSITE" id="PS51203">
    <property type="entry name" value="CS"/>
    <property type="match status" value="1"/>
</dbReference>
<dbReference type="SUPFAM" id="SSF49764">
    <property type="entry name" value="HSP20-like chaperones"/>
    <property type="match status" value="1"/>
</dbReference>
<dbReference type="PANTHER" id="PTHR21087:SF23">
    <property type="entry name" value="INACTIVE SHIKIMATE KINASE LIKE 2, CHLOROPLASTIC-RELATED"/>
    <property type="match status" value="1"/>
</dbReference>
<dbReference type="AlphaFoldDB" id="A0A8X8YF58"/>
<sequence length="350" mass="38611">MATTLSFLSPTLSLPTQNPSSFRTQCFPFSCISFPSISSAAWQNHGRILPCSINPTFSTNATQYEFSDDSSEVELRLELGEENISPGEVYVDATEKSLVIRVQSSGYTKTLLDTHDLYGMIKPSEMIWYIDDTQLVVNLKKQDPELKWHDIVESWESLTTGVAQLLKGTSIFLVGESTEINNSVARELAVGLGFSIVNSLPILKFQNFLAASHLINDWKDEEGSDSVAEGEAAILDSLSSQARVVVATLGGKHGAARRPGKWRHLFAGFTIWLSQSEATDEESAKEEVSEATPMLKVYLIKENVPIVVCRVHFSSSVFDLPGKKSLYVRLGCRGDWPDIKPPAWDPATTS</sequence>
<dbReference type="GO" id="GO:0005829">
    <property type="term" value="C:cytosol"/>
    <property type="evidence" value="ECO:0007669"/>
    <property type="project" value="TreeGrafter"/>
</dbReference>
<evidence type="ECO:0000313" key="3">
    <source>
        <dbReference type="EMBL" id="KAG6431513.1"/>
    </source>
</evidence>
<comment type="similarity">
    <text evidence="1">Belongs to the shikimate kinase family.</text>
</comment>
<reference evidence="3" key="2">
    <citation type="submission" date="2020-08" db="EMBL/GenBank/DDBJ databases">
        <title>Plant Genome Project.</title>
        <authorList>
            <person name="Zhang R.-G."/>
        </authorList>
    </citation>
    <scope>NUCLEOTIDE SEQUENCE</scope>
    <source>
        <strain evidence="3">Huo1</strain>
        <tissue evidence="3">Leaf</tissue>
    </source>
</reference>
<dbReference type="CDD" id="cd06463">
    <property type="entry name" value="p23_like"/>
    <property type="match status" value="1"/>
</dbReference>
<accession>A0A8X8YF58</accession>
<comment type="caution">
    <text evidence="3">The sequence shown here is derived from an EMBL/GenBank/DDBJ whole genome shotgun (WGS) entry which is preliminary data.</text>
</comment>
<dbReference type="Gene3D" id="2.60.40.790">
    <property type="match status" value="1"/>
</dbReference>
<dbReference type="Proteomes" id="UP000298416">
    <property type="component" value="Unassembled WGS sequence"/>
</dbReference>
<evidence type="ECO:0000313" key="4">
    <source>
        <dbReference type="Proteomes" id="UP000298416"/>
    </source>
</evidence>
<evidence type="ECO:0000259" key="2">
    <source>
        <dbReference type="PROSITE" id="PS51203"/>
    </source>
</evidence>
<feature type="domain" description="CS" evidence="2">
    <location>
        <begin position="59"/>
        <end position="159"/>
    </location>
</feature>
<protein>
    <recommendedName>
        <fullName evidence="2">CS domain-containing protein</fullName>
    </recommendedName>
</protein>
<name>A0A8X8YF58_SALSN</name>